<name>A0A0A9FE43_ARUDO</name>
<sequence>MFFFILIQYKMRPMDSCIPDVQCMIKLRKDMEKITGYFSLRLNQLDVIGFTAYRRLIVLFSFLKV</sequence>
<accession>A0A0A9FE43</accession>
<reference evidence="1" key="1">
    <citation type="submission" date="2014-09" db="EMBL/GenBank/DDBJ databases">
        <authorList>
            <person name="Magalhaes I.L.F."/>
            <person name="Oliveira U."/>
            <person name="Santos F.R."/>
            <person name="Vidigal T.H.D.A."/>
            <person name="Brescovit A.D."/>
            <person name="Santos A.J."/>
        </authorList>
    </citation>
    <scope>NUCLEOTIDE SEQUENCE</scope>
    <source>
        <tissue evidence="1">Shoot tissue taken approximately 20 cm above the soil surface</tissue>
    </source>
</reference>
<organism evidence="1">
    <name type="scientific">Arundo donax</name>
    <name type="common">Giant reed</name>
    <name type="synonym">Donax arundinaceus</name>
    <dbReference type="NCBI Taxonomy" id="35708"/>
    <lineage>
        <taxon>Eukaryota</taxon>
        <taxon>Viridiplantae</taxon>
        <taxon>Streptophyta</taxon>
        <taxon>Embryophyta</taxon>
        <taxon>Tracheophyta</taxon>
        <taxon>Spermatophyta</taxon>
        <taxon>Magnoliopsida</taxon>
        <taxon>Liliopsida</taxon>
        <taxon>Poales</taxon>
        <taxon>Poaceae</taxon>
        <taxon>PACMAD clade</taxon>
        <taxon>Arundinoideae</taxon>
        <taxon>Arundineae</taxon>
        <taxon>Arundo</taxon>
    </lineage>
</organism>
<proteinExistence type="predicted"/>
<evidence type="ECO:0000313" key="1">
    <source>
        <dbReference type="EMBL" id="JAE09494.1"/>
    </source>
</evidence>
<dbReference type="AlphaFoldDB" id="A0A0A9FE43"/>
<reference evidence="1" key="2">
    <citation type="journal article" date="2015" name="Data Brief">
        <title>Shoot transcriptome of the giant reed, Arundo donax.</title>
        <authorList>
            <person name="Barrero R.A."/>
            <person name="Guerrero F.D."/>
            <person name="Moolhuijzen P."/>
            <person name="Goolsby J.A."/>
            <person name="Tidwell J."/>
            <person name="Bellgard S.E."/>
            <person name="Bellgard M.I."/>
        </authorList>
    </citation>
    <scope>NUCLEOTIDE SEQUENCE</scope>
    <source>
        <tissue evidence="1">Shoot tissue taken approximately 20 cm above the soil surface</tissue>
    </source>
</reference>
<dbReference type="EMBL" id="GBRH01188402">
    <property type="protein sequence ID" value="JAE09494.1"/>
    <property type="molecule type" value="Transcribed_RNA"/>
</dbReference>
<protein>
    <submittedName>
        <fullName evidence="1">Uncharacterized protein</fullName>
    </submittedName>
</protein>